<keyword evidence="5" id="KW-1185">Reference proteome</keyword>
<accession>A0A841T210</accession>
<dbReference type="RefSeq" id="WP_185123403.1">
    <property type="nucleotide sequence ID" value="NZ_JACJVQ010000030.1"/>
</dbReference>
<evidence type="ECO:0000259" key="3">
    <source>
        <dbReference type="PROSITE" id="PS50160"/>
    </source>
</evidence>
<comment type="caution">
    <text evidence="4">The sequence shown here is derived from an EMBL/GenBank/DDBJ whole genome shotgun (WGS) entry which is preliminary data.</text>
</comment>
<dbReference type="Pfam" id="PF01068">
    <property type="entry name" value="DNA_ligase_A_M"/>
    <property type="match status" value="1"/>
</dbReference>
<proteinExistence type="inferred from homology"/>
<comment type="similarity">
    <text evidence="1">Belongs to the ATP-dependent DNA ligase family.</text>
</comment>
<dbReference type="GO" id="GO:0003910">
    <property type="term" value="F:DNA ligase (ATP) activity"/>
    <property type="evidence" value="ECO:0007669"/>
    <property type="project" value="InterPro"/>
</dbReference>
<organism evidence="4 5">
    <name type="scientific">Cohnella thailandensis</name>
    <dbReference type="NCBI Taxonomy" id="557557"/>
    <lineage>
        <taxon>Bacteria</taxon>
        <taxon>Bacillati</taxon>
        <taxon>Bacillota</taxon>
        <taxon>Bacilli</taxon>
        <taxon>Bacillales</taxon>
        <taxon>Paenibacillaceae</taxon>
        <taxon>Cohnella</taxon>
    </lineage>
</organism>
<dbReference type="InterPro" id="IPR050191">
    <property type="entry name" value="ATP-dep_DNA_ligase"/>
</dbReference>
<protein>
    <submittedName>
        <fullName evidence="4">ATP-dependent DNA ligase</fullName>
    </submittedName>
</protein>
<evidence type="ECO:0000313" key="5">
    <source>
        <dbReference type="Proteomes" id="UP000535838"/>
    </source>
</evidence>
<dbReference type="PANTHER" id="PTHR45674:SF4">
    <property type="entry name" value="DNA LIGASE 1"/>
    <property type="match status" value="1"/>
</dbReference>
<dbReference type="SUPFAM" id="SSF56091">
    <property type="entry name" value="DNA ligase/mRNA capping enzyme, catalytic domain"/>
    <property type="match status" value="1"/>
</dbReference>
<dbReference type="Gene3D" id="3.30.1490.70">
    <property type="match status" value="1"/>
</dbReference>
<dbReference type="GO" id="GO:0006310">
    <property type="term" value="P:DNA recombination"/>
    <property type="evidence" value="ECO:0007669"/>
    <property type="project" value="InterPro"/>
</dbReference>
<dbReference type="InterPro" id="IPR012310">
    <property type="entry name" value="DNA_ligase_ATP-dep_cent"/>
</dbReference>
<evidence type="ECO:0000313" key="4">
    <source>
        <dbReference type="EMBL" id="MBB6638194.1"/>
    </source>
</evidence>
<dbReference type="GO" id="GO:0005524">
    <property type="term" value="F:ATP binding"/>
    <property type="evidence" value="ECO:0007669"/>
    <property type="project" value="InterPro"/>
</dbReference>
<dbReference type="GO" id="GO:0006281">
    <property type="term" value="P:DNA repair"/>
    <property type="evidence" value="ECO:0007669"/>
    <property type="project" value="InterPro"/>
</dbReference>
<sequence length="283" mass="32504">MYLAPMRMGGLEEPILDENYIYEPKLDGQRLLLSMEHGHVRLFSGHGFDLTSQYPELHFVPVADGEDVVLDGVIAAIDPDTGKMNPDLLAKRYRMRKRMDIREASIKCPVHYFVFDILRYKGEDIREWPLERRKRLLNEALAGNLHYSLMPYLDGDSAALFEALGRSTLEGIVAKDKRSAYRSGRSRSWLGIRNYRYLNVRITAYRKNQFGWLVQHGEEWRGIVADSVPAAYRQAFYGVAKVLATGEDKDFVYVKPVIEAVLRYAKRRPDGAPADPEFVRFAV</sequence>
<dbReference type="PROSITE" id="PS50160">
    <property type="entry name" value="DNA_LIGASE_A3"/>
    <property type="match status" value="1"/>
</dbReference>
<evidence type="ECO:0000256" key="1">
    <source>
        <dbReference type="ARBA" id="ARBA00007572"/>
    </source>
</evidence>
<dbReference type="EMBL" id="JACJVQ010000030">
    <property type="protein sequence ID" value="MBB6638194.1"/>
    <property type="molecule type" value="Genomic_DNA"/>
</dbReference>
<evidence type="ECO:0000256" key="2">
    <source>
        <dbReference type="ARBA" id="ARBA00022598"/>
    </source>
</evidence>
<reference evidence="4 5" key="1">
    <citation type="submission" date="2020-08" db="EMBL/GenBank/DDBJ databases">
        <title>Cohnella phylogeny.</title>
        <authorList>
            <person name="Dunlap C."/>
        </authorList>
    </citation>
    <scope>NUCLEOTIDE SEQUENCE [LARGE SCALE GENOMIC DNA]</scope>
    <source>
        <strain evidence="4 5">DSM 25241</strain>
    </source>
</reference>
<dbReference type="Proteomes" id="UP000535838">
    <property type="component" value="Unassembled WGS sequence"/>
</dbReference>
<keyword evidence="2 4" id="KW-0436">Ligase</keyword>
<gene>
    <name evidence="4" type="ORF">H7B67_29030</name>
</gene>
<feature type="domain" description="ATP-dependent DNA ligase family profile" evidence="3">
    <location>
        <begin position="103"/>
        <end position="241"/>
    </location>
</feature>
<dbReference type="AlphaFoldDB" id="A0A841T210"/>
<dbReference type="Gene3D" id="3.30.470.30">
    <property type="entry name" value="DNA ligase/mRNA capping enzyme"/>
    <property type="match status" value="1"/>
</dbReference>
<name>A0A841T210_9BACL</name>
<dbReference type="PANTHER" id="PTHR45674">
    <property type="entry name" value="DNA LIGASE 1/3 FAMILY MEMBER"/>
    <property type="match status" value="1"/>
</dbReference>